<evidence type="ECO:0000313" key="3">
    <source>
        <dbReference type="Proteomes" id="UP000183047"/>
    </source>
</evidence>
<sequence>MVRLQNISYDEYVRKYSDYRVILIGAGGTFRNFIQFHQDKFFLLNNIDYILDNDKKIEGNEVQILDRHIKIRYLPAFSEKNVAERYVVFILVADKYVVDVAEQLDGMDLFENMPCIYGIGTFRWGYSYFPSPKYRAEIDTESCDNEIIPRIIHYCWFGEKDIPQKDIRCIESFGKYHPDYQIIKWSEKNFDIENAPRYVRDAYKRKKYAFVSDYVRLWAVYEHGGIYLDTDVELFGKLDFILKYRMMFAYMEYGELATGLGFAAEKGAQELKEMLDMYENIPFVYDDGTLNLTPCPRYTNEYFRHKGFYLDNSLDVVDDILFLSSDYLCPLTPVECEDGSYQLAQLTLTDRTVGIHWCNNSWKDQDEIGIFEREKSLREKINSRLFADWKRTRG</sequence>
<dbReference type="InterPro" id="IPR007577">
    <property type="entry name" value="GlycoTrfase_DXD_sugar-bd_CS"/>
</dbReference>
<dbReference type="AlphaFoldDB" id="A0A1G5C7V3"/>
<keyword evidence="3" id="KW-1185">Reference proteome</keyword>
<protein>
    <submittedName>
        <fullName evidence="2">Glycosyltransferase sugar-binding region containing DXD motif-containing protein</fullName>
    </submittedName>
</protein>
<name>A0A1G5C7V3_9FIRM</name>
<dbReference type="Proteomes" id="UP000183047">
    <property type="component" value="Unassembled WGS sequence"/>
</dbReference>
<keyword evidence="1 2" id="KW-0808">Transferase</keyword>
<gene>
    <name evidence="2" type="ORF">SAMN02910451_00964</name>
</gene>
<dbReference type="GO" id="GO:0000030">
    <property type="term" value="F:mannosyltransferase activity"/>
    <property type="evidence" value="ECO:0007669"/>
    <property type="project" value="TreeGrafter"/>
</dbReference>
<dbReference type="PANTHER" id="PTHR32385">
    <property type="entry name" value="MANNOSYL PHOSPHORYLINOSITOL CERAMIDE SYNTHASE"/>
    <property type="match status" value="1"/>
</dbReference>
<dbReference type="InterPro" id="IPR051706">
    <property type="entry name" value="Glycosyltransferase_domain"/>
</dbReference>
<proteinExistence type="predicted"/>
<dbReference type="EMBL" id="FMUR01000006">
    <property type="protein sequence ID" value="SCX98535.1"/>
    <property type="molecule type" value="Genomic_DNA"/>
</dbReference>
<dbReference type="SUPFAM" id="SSF53448">
    <property type="entry name" value="Nucleotide-diphospho-sugar transferases"/>
    <property type="match status" value="1"/>
</dbReference>
<dbReference type="GO" id="GO:0016020">
    <property type="term" value="C:membrane"/>
    <property type="evidence" value="ECO:0007669"/>
    <property type="project" value="GOC"/>
</dbReference>
<reference evidence="3" key="1">
    <citation type="submission" date="2016-10" db="EMBL/GenBank/DDBJ databases">
        <authorList>
            <person name="Varghese N."/>
            <person name="Submissions S."/>
        </authorList>
    </citation>
    <scope>NUCLEOTIDE SEQUENCE [LARGE SCALE GENOMIC DNA]</scope>
    <source>
        <strain evidence="3">XBD2006</strain>
    </source>
</reference>
<organism evidence="2 3">
    <name type="scientific">Butyrivibrio hungatei</name>
    <dbReference type="NCBI Taxonomy" id="185008"/>
    <lineage>
        <taxon>Bacteria</taxon>
        <taxon>Bacillati</taxon>
        <taxon>Bacillota</taxon>
        <taxon>Clostridia</taxon>
        <taxon>Lachnospirales</taxon>
        <taxon>Lachnospiraceae</taxon>
        <taxon>Butyrivibrio</taxon>
    </lineage>
</organism>
<dbReference type="GO" id="GO:0051999">
    <property type="term" value="P:mannosyl-inositol phosphorylceramide biosynthetic process"/>
    <property type="evidence" value="ECO:0007669"/>
    <property type="project" value="TreeGrafter"/>
</dbReference>
<dbReference type="Pfam" id="PF04488">
    <property type="entry name" value="Gly_transf_sug"/>
    <property type="match status" value="1"/>
</dbReference>
<dbReference type="PANTHER" id="PTHR32385:SF15">
    <property type="entry name" value="INOSITOL PHOSPHOCERAMIDE MANNOSYLTRANSFERASE 1"/>
    <property type="match status" value="1"/>
</dbReference>
<dbReference type="Gene3D" id="3.90.550.20">
    <property type="match status" value="1"/>
</dbReference>
<dbReference type="OrthoDB" id="9802987at2"/>
<dbReference type="InterPro" id="IPR029044">
    <property type="entry name" value="Nucleotide-diphossugar_trans"/>
</dbReference>
<evidence type="ECO:0000256" key="1">
    <source>
        <dbReference type="ARBA" id="ARBA00022679"/>
    </source>
</evidence>
<accession>A0A1G5C7V3</accession>
<dbReference type="RefSeq" id="WP_083334483.1">
    <property type="nucleotide sequence ID" value="NZ_FMUR01000006.1"/>
</dbReference>
<evidence type="ECO:0000313" key="2">
    <source>
        <dbReference type="EMBL" id="SCX98535.1"/>
    </source>
</evidence>